<feature type="region of interest" description="Disordered" evidence="1">
    <location>
        <begin position="182"/>
        <end position="201"/>
    </location>
</feature>
<dbReference type="RefSeq" id="WP_354195854.1">
    <property type="nucleotide sequence ID" value="NZ_JBEPML010000009.1"/>
</dbReference>
<dbReference type="EMBL" id="JBEPML010000009">
    <property type="protein sequence ID" value="MET3792652.1"/>
    <property type="molecule type" value="Genomic_DNA"/>
</dbReference>
<evidence type="ECO:0000313" key="4">
    <source>
        <dbReference type="Proteomes" id="UP001549076"/>
    </source>
</evidence>
<keyword evidence="2" id="KW-0472">Membrane</keyword>
<dbReference type="Proteomes" id="UP001549076">
    <property type="component" value="Unassembled WGS sequence"/>
</dbReference>
<accession>A0ABV2N483</accession>
<keyword evidence="2" id="KW-0812">Transmembrane</keyword>
<protein>
    <recommendedName>
        <fullName evidence="5">LPXTG cell wall anchor domain-containing protein</fullName>
    </recommendedName>
</protein>
<evidence type="ECO:0008006" key="5">
    <source>
        <dbReference type="Google" id="ProtNLM"/>
    </source>
</evidence>
<name>A0ABV2N483_9HYPH</name>
<sequence>MRFLFLLVLLAGAALGLYPWAIANFSGSEIGTWSVYEAGRFVPAEISLRPSDAPVRVLVDLTVWRPHAVQSGRAQLGITAAHDGRRVLEETLDFRAGPTPRQKSPQITERVFRDDAGLIEAVDAGTYRFDLSRGNVVDADIKAVELVLRRESGAVDSRMQPVGLSLMGVGVVGLVLAFRRRRNRPDNPNCQPPRWGRGNGP</sequence>
<feature type="transmembrane region" description="Helical" evidence="2">
    <location>
        <begin position="159"/>
        <end position="178"/>
    </location>
</feature>
<evidence type="ECO:0000313" key="3">
    <source>
        <dbReference type="EMBL" id="MET3792652.1"/>
    </source>
</evidence>
<reference evidence="3 4" key="1">
    <citation type="submission" date="2024-06" db="EMBL/GenBank/DDBJ databases">
        <title>Genomic Encyclopedia of Type Strains, Phase IV (KMG-IV): sequencing the most valuable type-strain genomes for metagenomic binning, comparative biology and taxonomic classification.</title>
        <authorList>
            <person name="Goeker M."/>
        </authorList>
    </citation>
    <scope>NUCLEOTIDE SEQUENCE [LARGE SCALE GENOMIC DNA]</scope>
    <source>
        <strain evidence="3 4">DSM 27865</strain>
    </source>
</reference>
<evidence type="ECO:0000256" key="2">
    <source>
        <dbReference type="SAM" id="Phobius"/>
    </source>
</evidence>
<organism evidence="3 4">
    <name type="scientific">Aquamicrobium terrae</name>
    <dbReference type="NCBI Taxonomy" id="1324945"/>
    <lineage>
        <taxon>Bacteria</taxon>
        <taxon>Pseudomonadati</taxon>
        <taxon>Pseudomonadota</taxon>
        <taxon>Alphaproteobacteria</taxon>
        <taxon>Hyphomicrobiales</taxon>
        <taxon>Phyllobacteriaceae</taxon>
        <taxon>Aquamicrobium</taxon>
    </lineage>
</organism>
<comment type="caution">
    <text evidence="3">The sequence shown here is derived from an EMBL/GenBank/DDBJ whole genome shotgun (WGS) entry which is preliminary data.</text>
</comment>
<proteinExistence type="predicted"/>
<keyword evidence="2" id="KW-1133">Transmembrane helix</keyword>
<keyword evidence="4" id="KW-1185">Reference proteome</keyword>
<evidence type="ECO:0000256" key="1">
    <source>
        <dbReference type="SAM" id="MobiDB-lite"/>
    </source>
</evidence>
<gene>
    <name evidence="3" type="ORF">ABID37_002870</name>
</gene>